<dbReference type="PANTHER" id="PTHR34856:SF2">
    <property type="entry name" value="PROTEIN NRFD"/>
    <property type="match status" value="1"/>
</dbReference>
<dbReference type="GO" id="GO:0005886">
    <property type="term" value="C:plasma membrane"/>
    <property type="evidence" value="ECO:0007669"/>
    <property type="project" value="UniProtKB-SubCell"/>
</dbReference>
<evidence type="ECO:0000256" key="5">
    <source>
        <dbReference type="ARBA" id="ARBA00022989"/>
    </source>
</evidence>
<sequence length="326" mass="34319">MLFSELAVAYLFFGGAGAGTCAVMGVLECANLGRYGTRATYRTTKKSQPRLTRWVRRNLRVPHELLSRGWVLCLVLLAVGSLCLMADAGRPERVLSLWLAPRFTVVTVGAWALLASGALATFFALASNGIGARLPLFVVLVASVAAVIAGVVTAVYTGVLLMQLPSVVAFGSWLVPALFCLSSLSCGVAVAFGVASFVDSRVPFGSALRCLSHMDRAIIIAEAVALALFATFLLTDIRTEAGGRALLTGDEAIMFWVVLVLAGLVAPFILECRYPGGDRRTKGLWIAVCVLLGGAALRVCVTGLASFDVSQNPELAMRMAFAVAGG</sequence>
<dbReference type="InterPro" id="IPR052049">
    <property type="entry name" value="Electron_transfer_protein"/>
</dbReference>
<feature type="transmembrane region" description="Helical" evidence="7">
    <location>
        <begin position="217"/>
        <end position="234"/>
    </location>
</feature>
<dbReference type="RefSeq" id="WP_114549388.1">
    <property type="nucleotide sequence ID" value="NZ_PPUT01000023.1"/>
</dbReference>
<feature type="transmembrane region" description="Helical" evidence="7">
    <location>
        <begin position="134"/>
        <end position="161"/>
    </location>
</feature>
<keyword evidence="5 7" id="KW-1133">Transmembrane helix</keyword>
<evidence type="ECO:0000313" key="9">
    <source>
        <dbReference type="Proteomes" id="UP000253805"/>
    </source>
</evidence>
<feature type="transmembrane region" description="Helical" evidence="7">
    <location>
        <begin position="284"/>
        <end position="307"/>
    </location>
</feature>
<name>A0A369NWR0_9ACTN</name>
<feature type="transmembrane region" description="Helical" evidence="7">
    <location>
        <begin position="108"/>
        <end position="127"/>
    </location>
</feature>
<keyword evidence="3" id="KW-1003">Cell membrane</keyword>
<feature type="transmembrane region" description="Helical" evidence="7">
    <location>
        <begin position="173"/>
        <end position="197"/>
    </location>
</feature>
<evidence type="ECO:0000256" key="6">
    <source>
        <dbReference type="ARBA" id="ARBA00023136"/>
    </source>
</evidence>
<evidence type="ECO:0000256" key="4">
    <source>
        <dbReference type="ARBA" id="ARBA00022692"/>
    </source>
</evidence>
<feature type="transmembrane region" description="Helical" evidence="7">
    <location>
        <begin position="6"/>
        <end position="27"/>
    </location>
</feature>
<evidence type="ECO:0000256" key="7">
    <source>
        <dbReference type="SAM" id="Phobius"/>
    </source>
</evidence>
<dbReference type="Proteomes" id="UP000253805">
    <property type="component" value="Unassembled WGS sequence"/>
</dbReference>
<evidence type="ECO:0000256" key="3">
    <source>
        <dbReference type="ARBA" id="ARBA00022475"/>
    </source>
</evidence>
<protein>
    <submittedName>
        <fullName evidence="8">Polysulfide reductase</fullName>
    </submittedName>
</protein>
<proteinExistence type="inferred from homology"/>
<evidence type="ECO:0000313" key="8">
    <source>
        <dbReference type="EMBL" id="RDC43038.1"/>
    </source>
</evidence>
<dbReference type="AlphaFoldDB" id="A0A369NWR0"/>
<accession>A0A369NWR0</accession>
<gene>
    <name evidence="8" type="ORF">C1850_08720</name>
</gene>
<comment type="subcellular location">
    <subcellularLocation>
        <location evidence="1">Cell membrane</location>
        <topology evidence="1">Multi-pass membrane protein</topology>
    </subcellularLocation>
</comment>
<evidence type="ECO:0000256" key="1">
    <source>
        <dbReference type="ARBA" id="ARBA00004651"/>
    </source>
</evidence>
<keyword evidence="4 7" id="KW-0812">Transmembrane</keyword>
<dbReference type="EMBL" id="PPUT01000023">
    <property type="protein sequence ID" value="RDC43038.1"/>
    <property type="molecule type" value="Genomic_DNA"/>
</dbReference>
<comment type="similarity">
    <text evidence="2">Belongs to the NrfD family.</text>
</comment>
<dbReference type="Gene3D" id="1.20.1630.10">
    <property type="entry name" value="Formate dehydrogenase/DMSO reductase domain"/>
    <property type="match status" value="1"/>
</dbReference>
<reference evidence="8 9" key="1">
    <citation type="journal article" date="2018" name="Elife">
        <title>Discovery and characterization of a prevalent human gut bacterial enzyme sufficient for the inactivation of a family of plant toxins.</title>
        <authorList>
            <person name="Koppel N."/>
            <person name="Bisanz J.E."/>
            <person name="Pandelia M.E."/>
            <person name="Turnbaugh P.J."/>
            <person name="Balskus E.P."/>
        </authorList>
    </citation>
    <scope>NUCLEOTIDE SEQUENCE [LARGE SCALE GENOMIC DNA]</scope>
    <source>
        <strain evidence="8 9">OB21 GAM 11</strain>
    </source>
</reference>
<feature type="transmembrane region" description="Helical" evidence="7">
    <location>
        <begin position="254"/>
        <end position="272"/>
    </location>
</feature>
<dbReference type="PANTHER" id="PTHR34856">
    <property type="entry name" value="PROTEIN NRFD"/>
    <property type="match status" value="1"/>
</dbReference>
<dbReference type="Pfam" id="PF03916">
    <property type="entry name" value="NrfD"/>
    <property type="match status" value="1"/>
</dbReference>
<organism evidence="8 9">
    <name type="scientific">Adlercreutzia equolifaciens subsp. celatus</name>
    <dbReference type="NCBI Taxonomy" id="394340"/>
    <lineage>
        <taxon>Bacteria</taxon>
        <taxon>Bacillati</taxon>
        <taxon>Actinomycetota</taxon>
        <taxon>Coriobacteriia</taxon>
        <taxon>Eggerthellales</taxon>
        <taxon>Eggerthellaceae</taxon>
        <taxon>Adlercreutzia</taxon>
    </lineage>
</organism>
<dbReference type="InterPro" id="IPR005614">
    <property type="entry name" value="NrfD-like"/>
</dbReference>
<feature type="transmembrane region" description="Helical" evidence="7">
    <location>
        <begin position="65"/>
        <end position="88"/>
    </location>
</feature>
<evidence type="ECO:0000256" key="2">
    <source>
        <dbReference type="ARBA" id="ARBA00008929"/>
    </source>
</evidence>
<keyword evidence="6 7" id="KW-0472">Membrane</keyword>
<comment type="caution">
    <text evidence="8">The sequence shown here is derived from an EMBL/GenBank/DDBJ whole genome shotgun (WGS) entry which is preliminary data.</text>
</comment>